<evidence type="ECO:0000256" key="1">
    <source>
        <dbReference type="ARBA" id="ARBA00022679"/>
    </source>
</evidence>
<dbReference type="GO" id="GO:0007165">
    <property type="term" value="P:signal transduction"/>
    <property type="evidence" value="ECO:0000318"/>
    <property type="project" value="GO_Central"/>
</dbReference>
<dbReference type="GO" id="GO:0004674">
    <property type="term" value="F:protein serine/threonine kinase activity"/>
    <property type="evidence" value="ECO:0007669"/>
    <property type="project" value="UniProtKB-KW"/>
</dbReference>
<organism evidence="8 9">
    <name type="scientific">Erythranthe guttata</name>
    <name type="common">Yellow monkey flower</name>
    <name type="synonym">Mimulus guttatus</name>
    <dbReference type="NCBI Taxonomy" id="4155"/>
    <lineage>
        <taxon>Eukaryota</taxon>
        <taxon>Viridiplantae</taxon>
        <taxon>Streptophyta</taxon>
        <taxon>Embryophyta</taxon>
        <taxon>Tracheophyta</taxon>
        <taxon>Spermatophyta</taxon>
        <taxon>Magnoliopsida</taxon>
        <taxon>eudicotyledons</taxon>
        <taxon>Gunneridae</taxon>
        <taxon>Pentapetalae</taxon>
        <taxon>asterids</taxon>
        <taxon>lamiids</taxon>
        <taxon>Lamiales</taxon>
        <taxon>Phrymaceae</taxon>
        <taxon>Erythranthe</taxon>
    </lineage>
</organism>
<keyword evidence="2 5" id="KW-0547">Nucleotide-binding</keyword>
<protein>
    <recommendedName>
        <fullName evidence="7">Protein kinase domain-containing protein</fullName>
    </recommendedName>
</protein>
<evidence type="ECO:0000256" key="5">
    <source>
        <dbReference type="PROSITE-ProRule" id="PRU10141"/>
    </source>
</evidence>
<dbReference type="GO" id="GO:0004672">
    <property type="term" value="F:protein kinase activity"/>
    <property type="evidence" value="ECO:0000318"/>
    <property type="project" value="GO_Central"/>
</dbReference>
<evidence type="ECO:0000256" key="3">
    <source>
        <dbReference type="ARBA" id="ARBA00022777"/>
    </source>
</evidence>
<dbReference type="STRING" id="4155.A0A022QLK0"/>
<sequence length="417" mass="45519">MEWKRGPILGRGSSAVVSLATTAAAADGGCDLFAVKSADVSCSALLENEQCLLSQLCSPFVVKCFGSDVTCERGDGHVYNLFLEYVPGGTLSDLIRNHGGSLEEEAIQFYARQMLLGLDYLHLKGMAHCDVKGQNVLIAADGGLKIADFGCAKWAECGGGSATKFAGTPAYMAPEVARGEEQSFPADIWALGCTVIEMATGSNPWPEMKDPASALYRVAYSGDTPEVPDWFSGTGKDFVARCLMRDPRERWTAAELLLHPFFDSVGKKNTEFARKSPTSVMDQGFWDAVEVSDPSPNPTDFAMSPENSPAGRIMDLIGDEFSWNLNFPEWTDEGDWVTVRGDKLEEYCSTIDQQQIEETNQDNESLVDEEGVTQTSIAIEDSLLISYVNDEISVNDLISSFELVKIANAWPVFRQSV</sequence>
<keyword evidence="6" id="KW-0723">Serine/threonine-protein kinase</keyword>
<evidence type="ECO:0000256" key="4">
    <source>
        <dbReference type="ARBA" id="ARBA00022840"/>
    </source>
</evidence>
<dbReference type="Proteomes" id="UP000030748">
    <property type="component" value="Unassembled WGS sequence"/>
</dbReference>
<gene>
    <name evidence="8" type="ORF">MIMGU_mgv1a026298mg</name>
</gene>
<dbReference type="InterPro" id="IPR052751">
    <property type="entry name" value="Plant_MAPKKK"/>
</dbReference>
<dbReference type="SMART" id="SM00220">
    <property type="entry name" value="S_TKc"/>
    <property type="match status" value="1"/>
</dbReference>
<accession>A0A022QLK0</accession>
<evidence type="ECO:0000313" key="9">
    <source>
        <dbReference type="Proteomes" id="UP000030748"/>
    </source>
</evidence>
<dbReference type="PANTHER" id="PTHR48011:SF76">
    <property type="entry name" value="MITOGEN-ACTIVATED PROTEIN KINASE KINASE KINASE 15"/>
    <property type="match status" value="1"/>
</dbReference>
<dbReference type="PROSITE" id="PS00107">
    <property type="entry name" value="PROTEIN_KINASE_ATP"/>
    <property type="match status" value="1"/>
</dbReference>
<dbReference type="Pfam" id="PF00069">
    <property type="entry name" value="Pkinase"/>
    <property type="match status" value="1"/>
</dbReference>
<name>A0A022QLK0_ERYGU</name>
<dbReference type="InterPro" id="IPR011009">
    <property type="entry name" value="Kinase-like_dom_sf"/>
</dbReference>
<dbReference type="EMBL" id="KI631456">
    <property type="protein sequence ID" value="EYU27355.1"/>
    <property type="molecule type" value="Genomic_DNA"/>
</dbReference>
<dbReference type="eggNOG" id="KOG0198">
    <property type="taxonomic scope" value="Eukaryota"/>
</dbReference>
<dbReference type="InterPro" id="IPR008271">
    <property type="entry name" value="Ser/Thr_kinase_AS"/>
</dbReference>
<keyword evidence="9" id="KW-1185">Reference proteome</keyword>
<keyword evidence="4 5" id="KW-0067">ATP-binding</keyword>
<feature type="binding site" evidence="5">
    <location>
        <position position="36"/>
    </location>
    <ligand>
        <name>ATP</name>
        <dbReference type="ChEBI" id="CHEBI:30616"/>
    </ligand>
</feature>
<evidence type="ECO:0000259" key="7">
    <source>
        <dbReference type="PROSITE" id="PS50011"/>
    </source>
</evidence>
<keyword evidence="1" id="KW-0808">Transferase</keyword>
<dbReference type="InterPro" id="IPR000719">
    <property type="entry name" value="Prot_kinase_dom"/>
</dbReference>
<comment type="similarity">
    <text evidence="6">Belongs to the protein kinase superfamily.</text>
</comment>
<evidence type="ECO:0000313" key="8">
    <source>
        <dbReference type="EMBL" id="EYU27355.1"/>
    </source>
</evidence>
<dbReference type="CDD" id="cd06606">
    <property type="entry name" value="STKc_MAPKKK"/>
    <property type="match status" value="1"/>
</dbReference>
<dbReference type="AlphaFoldDB" id="A0A022QLK0"/>
<feature type="domain" description="Protein kinase" evidence="7">
    <location>
        <begin position="3"/>
        <end position="262"/>
    </location>
</feature>
<reference evidence="8 9" key="1">
    <citation type="journal article" date="2013" name="Proc. Natl. Acad. Sci. U.S.A.">
        <title>Fine-scale variation in meiotic recombination in Mimulus inferred from population shotgun sequencing.</title>
        <authorList>
            <person name="Hellsten U."/>
            <person name="Wright K.M."/>
            <person name="Jenkins J."/>
            <person name="Shu S."/>
            <person name="Yuan Y."/>
            <person name="Wessler S.R."/>
            <person name="Schmutz J."/>
            <person name="Willis J.H."/>
            <person name="Rokhsar D.S."/>
        </authorList>
    </citation>
    <scope>NUCLEOTIDE SEQUENCE [LARGE SCALE GENOMIC DNA]</scope>
    <source>
        <strain evidence="9">cv. DUN x IM62</strain>
    </source>
</reference>
<evidence type="ECO:0000256" key="6">
    <source>
        <dbReference type="RuleBase" id="RU000304"/>
    </source>
</evidence>
<dbReference type="GO" id="GO:0005524">
    <property type="term" value="F:ATP binding"/>
    <property type="evidence" value="ECO:0007669"/>
    <property type="project" value="UniProtKB-UniRule"/>
</dbReference>
<dbReference type="PROSITE" id="PS00108">
    <property type="entry name" value="PROTEIN_KINASE_ST"/>
    <property type="match status" value="1"/>
</dbReference>
<dbReference type="Gene3D" id="1.10.510.10">
    <property type="entry name" value="Transferase(Phosphotransferase) domain 1"/>
    <property type="match status" value="1"/>
</dbReference>
<proteinExistence type="inferred from homology"/>
<evidence type="ECO:0000256" key="2">
    <source>
        <dbReference type="ARBA" id="ARBA00022741"/>
    </source>
</evidence>
<dbReference type="PANTHER" id="PTHR48011">
    <property type="entry name" value="CCR4-NOT TRANSCRIPTIONAL COMPLEX SUBUNIT CAF120-RELATED"/>
    <property type="match status" value="1"/>
</dbReference>
<keyword evidence="3" id="KW-0418">Kinase</keyword>
<dbReference type="PROSITE" id="PS50011">
    <property type="entry name" value="PROTEIN_KINASE_DOM"/>
    <property type="match status" value="1"/>
</dbReference>
<dbReference type="InterPro" id="IPR017441">
    <property type="entry name" value="Protein_kinase_ATP_BS"/>
</dbReference>
<dbReference type="SUPFAM" id="SSF56112">
    <property type="entry name" value="Protein kinase-like (PK-like)"/>
    <property type="match status" value="1"/>
</dbReference>